<evidence type="ECO:0000256" key="2">
    <source>
        <dbReference type="ARBA" id="ARBA00023125"/>
    </source>
</evidence>
<dbReference type="Pfam" id="PF00356">
    <property type="entry name" value="LacI"/>
    <property type="match status" value="1"/>
</dbReference>
<reference evidence="5" key="1">
    <citation type="journal article" date="2015" name="Nature">
        <title>Complex archaea that bridge the gap between prokaryotes and eukaryotes.</title>
        <authorList>
            <person name="Spang A."/>
            <person name="Saw J.H."/>
            <person name="Jorgensen S.L."/>
            <person name="Zaremba-Niedzwiedzka K."/>
            <person name="Martijn J."/>
            <person name="Lind A.E."/>
            <person name="van Eijk R."/>
            <person name="Schleper C."/>
            <person name="Guy L."/>
            <person name="Ettema T.J."/>
        </authorList>
    </citation>
    <scope>NUCLEOTIDE SEQUENCE</scope>
</reference>
<dbReference type="PROSITE" id="PS50932">
    <property type="entry name" value="HTH_LACI_2"/>
    <property type="match status" value="1"/>
</dbReference>
<dbReference type="InterPro" id="IPR010982">
    <property type="entry name" value="Lambda_DNA-bd_dom_sf"/>
</dbReference>
<accession>A0A0F9F4Z7</accession>
<evidence type="ECO:0000313" key="5">
    <source>
        <dbReference type="EMBL" id="KKL81504.1"/>
    </source>
</evidence>
<dbReference type="Gene3D" id="3.40.50.2300">
    <property type="match status" value="2"/>
</dbReference>
<dbReference type="CDD" id="cd06267">
    <property type="entry name" value="PBP1_LacI_sugar_binding-like"/>
    <property type="match status" value="1"/>
</dbReference>
<organism evidence="5">
    <name type="scientific">marine sediment metagenome</name>
    <dbReference type="NCBI Taxonomy" id="412755"/>
    <lineage>
        <taxon>unclassified sequences</taxon>
        <taxon>metagenomes</taxon>
        <taxon>ecological metagenomes</taxon>
    </lineage>
</organism>
<dbReference type="InterPro" id="IPR046335">
    <property type="entry name" value="LacI/GalR-like_sensor"/>
</dbReference>
<evidence type="ECO:0000256" key="1">
    <source>
        <dbReference type="ARBA" id="ARBA00023015"/>
    </source>
</evidence>
<sequence>MVTIKDIARSSRLSIATVSRILNKKGNYSKETEKKVLRIAKDFGYIANLTARSLKTGLTRTIGIVLNDFYLQQYPSLISSVFDVLRTHDFSLEIILNSNLNECSRLLSEGRFDGLLITDINDEPGGLRELTERAGDLVFLGGDIEREDVNLVEIDYFQGGYLATKHLINLGHTDILFIEDDTNLFFTQEIKRGYLFSLDENGIQYKEPLIIRGDTSSPTAREITGFNAVKRNFRETSFSAVLATDDKIAYGALKAVSEEGLKVPGNLSVIGFGNMSPSEYIVPRLSSVEIPISQMGELGAEILLNNITRKDSIIKRVKLKIQMIDRESLSSKPA</sequence>
<dbReference type="PANTHER" id="PTHR30146:SF109">
    <property type="entry name" value="HTH-TYPE TRANSCRIPTIONAL REGULATOR GALS"/>
    <property type="match status" value="1"/>
</dbReference>
<keyword evidence="2" id="KW-0238">DNA-binding</keyword>
<comment type="caution">
    <text evidence="5">The sequence shown here is derived from an EMBL/GenBank/DDBJ whole genome shotgun (WGS) entry which is preliminary data.</text>
</comment>
<dbReference type="SUPFAM" id="SSF47413">
    <property type="entry name" value="lambda repressor-like DNA-binding domains"/>
    <property type="match status" value="1"/>
</dbReference>
<dbReference type="EMBL" id="LAZR01022542">
    <property type="protein sequence ID" value="KKL81504.1"/>
    <property type="molecule type" value="Genomic_DNA"/>
</dbReference>
<name>A0A0F9F4Z7_9ZZZZ</name>
<dbReference type="PANTHER" id="PTHR30146">
    <property type="entry name" value="LACI-RELATED TRANSCRIPTIONAL REPRESSOR"/>
    <property type="match status" value="1"/>
</dbReference>
<dbReference type="AlphaFoldDB" id="A0A0F9F4Z7"/>
<protein>
    <recommendedName>
        <fullName evidence="4">HTH lacI-type domain-containing protein</fullName>
    </recommendedName>
</protein>
<dbReference type="CDD" id="cd01392">
    <property type="entry name" value="HTH_LacI"/>
    <property type="match status" value="1"/>
</dbReference>
<feature type="domain" description="HTH lacI-type" evidence="4">
    <location>
        <begin position="2"/>
        <end position="56"/>
    </location>
</feature>
<dbReference type="SMART" id="SM00354">
    <property type="entry name" value="HTH_LACI"/>
    <property type="match status" value="1"/>
</dbReference>
<dbReference type="InterPro" id="IPR028082">
    <property type="entry name" value="Peripla_BP_I"/>
</dbReference>
<keyword evidence="3" id="KW-0804">Transcription</keyword>
<dbReference type="Gene3D" id="1.10.260.40">
    <property type="entry name" value="lambda repressor-like DNA-binding domains"/>
    <property type="match status" value="1"/>
</dbReference>
<keyword evidence="1" id="KW-0805">Transcription regulation</keyword>
<dbReference type="GO" id="GO:0003700">
    <property type="term" value="F:DNA-binding transcription factor activity"/>
    <property type="evidence" value="ECO:0007669"/>
    <property type="project" value="TreeGrafter"/>
</dbReference>
<dbReference type="InterPro" id="IPR000843">
    <property type="entry name" value="HTH_LacI"/>
</dbReference>
<gene>
    <name evidence="5" type="ORF">LCGC14_1994100</name>
</gene>
<dbReference type="GO" id="GO:0000976">
    <property type="term" value="F:transcription cis-regulatory region binding"/>
    <property type="evidence" value="ECO:0007669"/>
    <property type="project" value="TreeGrafter"/>
</dbReference>
<proteinExistence type="predicted"/>
<dbReference type="Pfam" id="PF13377">
    <property type="entry name" value="Peripla_BP_3"/>
    <property type="match status" value="1"/>
</dbReference>
<dbReference type="SUPFAM" id="SSF53822">
    <property type="entry name" value="Periplasmic binding protein-like I"/>
    <property type="match status" value="1"/>
</dbReference>
<evidence type="ECO:0000256" key="3">
    <source>
        <dbReference type="ARBA" id="ARBA00023163"/>
    </source>
</evidence>
<evidence type="ECO:0000259" key="4">
    <source>
        <dbReference type="PROSITE" id="PS50932"/>
    </source>
</evidence>